<dbReference type="RefSeq" id="WP_046997390.1">
    <property type="nucleotide sequence ID" value="NZ_JAIQ01000170.1"/>
</dbReference>
<dbReference type="AlphaFoldDB" id="A0A0G9JS21"/>
<name>A0A0G9JS21_9BACT</name>
<evidence type="ECO:0000313" key="1">
    <source>
        <dbReference type="EMBL" id="KLD96409.1"/>
    </source>
</evidence>
<dbReference type="EMBL" id="JAIQ01000170">
    <property type="protein sequence ID" value="KLD96409.1"/>
    <property type="molecule type" value="Genomic_DNA"/>
</dbReference>
<evidence type="ECO:0008006" key="3">
    <source>
        <dbReference type="Google" id="ProtNLM"/>
    </source>
</evidence>
<gene>
    <name evidence="1" type="ORF">AA20_11950</name>
</gene>
<dbReference type="PATRIC" id="fig|1447256.3.peg.2341"/>
<accession>A0A0G9JS21</accession>
<sequence length="183" mass="19887">MKKVLLSSSSVVLATLLFTGCGIKTTEYNVSADNVQTLRNYQDVKLGVSEFTATNKGESSVMCRLAETVSTPKGEPFSEYIKEALISELKMAGNYDTASDLKISGNLNKIYGSTMFGNAYWEVNVTITSSNGKSITVNTKRDYPSSYLASTACNNMGTSFAPTIKQLISDIVNHKDFATLLNK</sequence>
<proteinExistence type="predicted"/>
<dbReference type="Proteomes" id="UP000035514">
    <property type="component" value="Unassembled WGS sequence"/>
</dbReference>
<reference evidence="1 2" key="1">
    <citation type="submission" date="2014-01" db="EMBL/GenBank/DDBJ databases">
        <title>Development of a Comparative Genomic Fingerprinting Assay for High Resolution Genotyping of Arcobacter butzleri.</title>
        <authorList>
            <person name="Webb A.L."/>
            <person name="Inglis G.D."/>
            <person name="Kruczkiewicz P."/>
            <person name="Selinger L.B."/>
            <person name="Taboada E.N."/>
        </authorList>
    </citation>
    <scope>NUCLEOTIDE SEQUENCE [LARGE SCALE GENOMIC DNA]</scope>
    <source>
        <strain evidence="1 2">L348</strain>
    </source>
</reference>
<protein>
    <recommendedName>
        <fullName evidence="3">Lipoprotein</fullName>
    </recommendedName>
</protein>
<comment type="caution">
    <text evidence="1">The sequence shown here is derived from an EMBL/GenBank/DDBJ whole genome shotgun (WGS) entry which is preliminary data.</text>
</comment>
<dbReference type="PROSITE" id="PS51257">
    <property type="entry name" value="PROKAR_LIPOPROTEIN"/>
    <property type="match status" value="1"/>
</dbReference>
<organism evidence="1 2">
    <name type="scientific">Aliarcobacter butzleri L348</name>
    <dbReference type="NCBI Taxonomy" id="1447256"/>
    <lineage>
        <taxon>Bacteria</taxon>
        <taxon>Pseudomonadati</taxon>
        <taxon>Campylobacterota</taxon>
        <taxon>Epsilonproteobacteria</taxon>
        <taxon>Campylobacterales</taxon>
        <taxon>Arcobacteraceae</taxon>
        <taxon>Aliarcobacter</taxon>
    </lineage>
</organism>
<evidence type="ECO:0000313" key="2">
    <source>
        <dbReference type="Proteomes" id="UP000035514"/>
    </source>
</evidence>